<evidence type="ECO:0000256" key="3">
    <source>
        <dbReference type="ARBA" id="ARBA00022452"/>
    </source>
</evidence>
<dbReference type="Gene3D" id="2.40.170.20">
    <property type="entry name" value="TonB-dependent receptor, beta-barrel domain"/>
    <property type="match status" value="1"/>
</dbReference>
<keyword evidence="6 8" id="KW-0472">Membrane</keyword>
<evidence type="ECO:0000256" key="7">
    <source>
        <dbReference type="ARBA" id="ARBA00023237"/>
    </source>
</evidence>
<dbReference type="InterPro" id="IPR036942">
    <property type="entry name" value="Beta-barrel_TonB_sf"/>
</dbReference>
<evidence type="ECO:0000256" key="8">
    <source>
        <dbReference type="PROSITE-ProRule" id="PRU01360"/>
    </source>
</evidence>
<dbReference type="FunFam" id="2.170.130.10:FF:000008">
    <property type="entry name" value="SusC/RagA family TonB-linked outer membrane protein"/>
    <property type="match status" value="1"/>
</dbReference>
<dbReference type="InterPro" id="IPR039426">
    <property type="entry name" value="TonB-dep_rcpt-like"/>
</dbReference>
<comment type="subcellular location">
    <subcellularLocation>
        <location evidence="1 8">Cell outer membrane</location>
        <topology evidence="1 8">Multi-pass membrane protein</topology>
    </subcellularLocation>
</comment>
<name>A0A8J2UDU8_9BACT</name>
<accession>A0A8J2UDU8</accession>
<reference evidence="13" key="2">
    <citation type="submission" date="2020-09" db="EMBL/GenBank/DDBJ databases">
        <authorList>
            <person name="Sun Q."/>
            <person name="Zhou Y."/>
        </authorList>
    </citation>
    <scope>NUCLEOTIDE SEQUENCE</scope>
    <source>
        <strain evidence="13">CGMCC 1.15448</strain>
    </source>
</reference>
<evidence type="ECO:0000256" key="10">
    <source>
        <dbReference type="SAM" id="SignalP"/>
    </source>
</evidence>
<dbReference type="NCBIfam" id="TIGR04056">
    <property type="entry name" value="OMP_RagA_SusC"/>
    <property type="match status" value="1"/>
</dbReference>
<keyword evidence="14" id="KW-1185">Reference proteome</keyword>
<evidence type="ECO:0000256" key="9">
    <source>
        <dbReference type="RuleBase" id="RU003357"/>
    </source>
</evidence>
<comment type="similarity">
    <text evidence="8 9">Belongs to the TonB-dependent receptor family.</text>
</comment>
<dbReference type="RefSeq" id="WP_188932855.1">
    <property type="nucleotide sequence ID" value="NZ_BMJC01000003.1"/>
</dbReference>
<reference evidence="13" key="1">
    <citation type="journal article" date="2014" name="Int. J. Syst. Evol. Microbiol.">
        <title>Complete genome sequence of Corynebacterium casei LMG S-19264T (=DSM 44701T), isolated from a smear-ripened cheese.</title>
        <authorList>
            <consortium name="US DOE Joint Genome Institute (JGI-PGF)"/>
            <person name="Walter F."/>
            <person name="Albersmeier A."/>
            <person name="Kalinowski J."/>
            <person name="Ruckert C."/>
        </authorList>
    </citation>
    <scope>NUCLEOTIDE SEQUENCE</scope>
    <source>
        <strain evidence="13">CGMCC 1.15448</strain>
    </source>
</reference>
<dbReference type="Pfam" id="PF07715">
    <property type="entry name" value="Plug"/>
    <property type="match status" value="1"/>
</dbReference>
<dbReference type="InterPro" id="IPR008969">
    <property type="entry name" value="CarboxyPept-like_regulatory"/>
</dbReference>
<evidence type="ECO:0000256" key="6">
    <source>
        <dbReference type="ARBA" id="ARBA00023136"/>
    </source>
</evidence>
<evidence type="ECO:0000259" key="11">
    <source>
        <dbReference type="Pfam" id="PF00593"/>
    </source>
</evidence>
<evidence type="ECO:0000313" key="14">
    <source>
        <dbReference type="Proteomes" id="UP000607559"/>
    </source>
</evidence>
<sequence>MNKRLLARMHILLFLLCLGSALSAQKRTITGKVTDAKDGTPLAGVSVQPKGSPKNGVVTGSDGSYSLSVDANTKTLLFSFIGYGTLESPIEGGPINIALTAGTSSLNEVVVIGYGTVRKKDLTGAVAIVSEKDFQKGSITTPEQMIAGKLPGVSIISNSGQPGAGSTIRIRGGSSLNASNDPLIVIDGVPMTTEVLAGQTSTIAGASNPLSFINPNDIESFTVLKDASASAIYGTRAANGVILITTKKGRGGALKVSLSSVNSIATLPKEVSVLSPAQFRAVVNANGTAAQKAMLGGANTNWQDQIYQDGVGTNNNVSVTGGIKGLPYRLSVGYQDQNGILKTDNLQRTSAALNLNPVLFDKHLKVDLHLQGSIETARFGNTAAIGGATSFDPTQPVYTKSNRFGGYYEWLDPSSATGLVNLAGRNPLGLLEEHFNKGTPQRSIGNIQLDYSFHFLPELHANLNAGYDISTGKGSTFIPDSAAEAYIAGGTGGSNNPYKVTNTNTLFEFYLSYAKELKAMKSHFDVLAGYSYNNYLSKIYYYPSYYASGAKVPNSDPAFSFDKPEHTLLSYFGRANYSFEDKYLLTATIRRDGSSRFGPTNKYGNFPSVALAWRIKSESFLRNVDGVSDLKLRAGYGITGQQDGFDNYLYMSTYTLSNPNASYQFANSYYQGYRPGGYNPSIKWEQTATSNLGLDYGFLDGRITGSVDFYYKKTTNLLVNIPQPAGSNFSAFITANVGEMNNKGVEFNINLQPIRTKDLTWDVGFNVTYNKNKITRLTLVPNDTSFIGFQNGSIAGGIGGQFALINAVGGTKNTFYLYRQVYNTSGQPIEGVFVDKNGDGIINQQDLYKSKPADPQAFLGFSTNVTYRRFNAGFVLRASLGNYNYNNIFSQTGTLNQILGNSVLYNASSNYLATHFKGGNAQELLSDYYIQNASFLRMDNINVGYNVGTIYHTHTNLRLNAGVQNVFVITKYTGLDPEIAAGTNTLGNPGIDNNLYPRPRTYFLGLNLDF</sequence>
<feature type="domain" description="TonB-dependent receptor plug" evidence="12">
    <location>
        <begin position="119"/>
        <end position="241"/>
    </location>
</feature>
<keyword evidence="5 9" id="KW-0798">TonB box</keyword>
<dbReference type="Pfam" id="PF00593">
    <property type="entry name" value="TonB_dep_Rec_b-barrel"/>
    <property type="match status" value="1"/>
</dbReference>
<gene>
    <name evidence="13" type="ORF">GCM10011511_28990</name>
</gene>
<dbReference type="AlphaFoldDB" id="A0A8J2UDU8"/>
<dbReference type="InterPro" id="IPR023996">
    <property type="entry name" value="TonB-dep_OMP_SusC/RagA"/>
</dbReference>
<keyword evidence="7 8" id="KW-0998">Cell outer membrane</keyword>
<keyword evidence="3 8" id="KW-1134">Transmembrane beta strand</keyword>
<feature type="domain" description="TonB-dependent receptor-like beta-barrel" evidence="11">
    <location>
        <begin position="399"/>
        <end position="966"/>
    </location>
</feature>
<organism evidence="13 14">
    <name type="scientific">Puia dinghuensis</name>
    <dbReference type="NCBI Taxonomy" id="1792502"/>
    <lineage>
        <taxon>Bacteria</taxon>
        <taxon>Pseudomonadati</taxon>
        <taxon>Bacteroidota</taxon>
        <taxon>Chitinophagia</taxon>
        <taxon>Chitinophagales</taxon>
        <taxon>Chitinophagaceae</taxon>
        <taxon>Puia</taxon>
    </lineage>
</organism>
<evidence type="ECO:0000256" key="4">
    <source>
        <dbReference type="ARBA" id="ARBA00022692"/>
    </source>
</evidence>
<dbReference type="Gene3D" id="2.60.40.1120">
    <property type="entry name" value="Carboxypeptidase-like, regulatory domain"/>
    <property type="match status" value="1"/>
</dbReference>
<dbReference type="Proteomes" id="UP000607559">
    <property type="component" value="Unassembled WGS sequence"/>
</dbReference>
<comment type="caution">
    <text evidence="13">The sequence shown here is derived from an EMBL/GenBank/DDBJ whole genome shotgun (WGS) entry which is preliminary data.</text>
</comment>
<dbReference type="SUPFAM" id="SSF49464">
    <property type="entry name" value="Carboxypeptidase regulatory domain-like"/>
    <property type="match status" value="1"/>
</dbReference>
<keyword evidence="2 8" id="KW-0813">Transport</keyword>
<evidence type="ECO:0000256" key="5">
    <source>
        <dbReference type="ARBA" id="ARBA00023077"/>
    </source>
</evidence>
<dbReference type="InterPro" id="IPR023997">
    <property type="entry name" value="TonB-dep_OMP_SusC/RagA_CS"/>
</dbReference>
<dbReference type="InterPro" id="IPR037066">
    <property type="entry name" value="Plug_dom_sf"/>
</dbReference>
<dbReference type="GO" id="GO:0009279">
    <property type="term" value="C:cell outer membrane"/>
    <property type="evidence" value="ECO:0007669"/>
    <property type="project" value="UniProtKB-SubCell"/>
</dbReference>
<dbReference type="NCBIfam" id="TIGR04057">
    <property type="entry name" value="SusC_RagA_signa"/>
    <property type="match status" value="1"/>
</dbReference>
<dbReference type="PROSITE" id="PS52016">
    <property type="entry name" value="TONB_DEPENDENT_REC_3"/>
    <property type="match status" value="1"/>
</dbReference>
<keyword evidence="10" id="KW-0732">Signal</keyword>
<dbReference type="EMBL" id="BMJC01000003">
    <property type="protein sequence ID" value="GGB03855.1"/>
    <property type="molecule type" value="Genomic_DNA"/>
</dbReference>
<evidence type="ECO:0000313" key="13">
    <source>
        <dbReference type="EMBL" id="GGB03855.1"/>
    </source>
</evidence>
<proteinExistence type="inferred from homology"/>
<feature type="chain" id="PRO_5035228828" evidence="10">
    <location>
        <begin position="24"/>
        <end position="1010"/>
    </location>
</feature>
<keyword evidence="4 8" id="KW-0812">Transmembrane</keyword>
<evidence type="ECO:0000256" key="2">
    <source>
        <dbReference type="ARBA" id="ARBA00022448"/>
    </source>
</evidence>
<dbReference type="SUPFAM" id="SSF56935">
    <property type="entry name" value="Porins"/>
    <property type="match status" value="1"/>
</dbReference>
<protein>
    <submittedName>
        <fullName evidence="13">SusC/RagA family TonB-linked outer membrane protein</fullName>
    </submittedName>
</protein>
<dbReference type="Gene3D" id="2.170.130.10">
    <property type="entry name" value="TonB-dependent receptor, plug domain"/>
    <property type="match status" value="1"/>
</dbReference>
<feature type="signal peptide" evidence="10">
    <location>
        <begin position="1"/>
        <end position="23"/>
    </location>
</feature>
<evidence type="ECO:0000259" key="12">
    <source>
        <dbReference type="Pfam" id="PF07715"/>
    </source>
</evidence>
<dbReference type="Pfam" id="PF13715">
    <property type="entry name" value="CarbopepD_reg_2"/>
    <property type="match status" value="1"/>
</dbReference>
<evidence type="ECO:0000256" key="1">
    <source>
        <dbReference type="ARBA" id="ARBA00004571"/>
    </source>
</evidence>
<dbReference type="InterPro" id="IPR012910">
    <property type="entry name" value="Plug_dom"/>
</dbReference>
<dbReference type="InterPro" id="IPR000531">
    <property type="entry name" value="Beta-barrel_TonB"/>
</dbReference>